<proteinExistence type="predicted"/>
<dbReference type="EMBL" id="CAUYUJ010015632">
    <property type="protein sequence ID" value="CAK0856414.1"/>
    <property type="molecule type" value="Genomic_DNA"/>
</dbReference>
<evidence type="ECO:0000313" key="2">
    <source>
        <dbReference type="EMBL" id="CAK0856414.1"/>
    </source>
</evidence>
<gene>
    <name evidence="2" type="ORF">PCOR1329_LOCUS46810</name>
</gene>
<keyword evidence="3" id="KW-1185">Reference proteome</keyword>
<evidence type="ECO:0008006" key="4">
    <source>
        <dbReference type="Google" id="ProtNLM"/>
    </source>
</evidence>
<comment type="caution">
    <text evidence="2">The sequence shown here is derived from an EMBL/GenBank/DDBJ whole genome shotgun (WGS) entry which is preliminary data.</text>
</comment>
<evidence type="ECO:0000313" key="3">
    <source>
        <dbReference type="Proteomes" id="UP001189429"/>
    </source>
</evidence>
<name>A0ABN9UBV3_9DINO</name>
<feature type="region of interest" description="Disordered" evidence="1">
    <location>
        <begin position="12"/>
        <end position="65"/>
    </location>
</feature>
<evidence type="ECO:0000256" key="1">
    <source>
        <dbReference type="SAM" id="MobiDB-lite"/>
    </source>
</evidence>
<reference evidence="2" key="1">
    <citation type="submission" date="2023-10" db="EMBL/GenBank/DDBJ databases">
        <authorList>
            <person name="Chen Y."/>
            <person name="Shah S."/>
            <person name="Dougan E. K."/>
            <person name="Thang M."/>
            <person name="Chan C."/>
        </authorList>
    </citation>
    <scope>NUCLEOTIDE SEQUENCE [LARGE SCALE GENOMIC DNA]</scope>
</reference>
<dbReference type="Proteomes" id="UP001189429">
    <property type="component" value="Unassembled WGS sequence"/>
</dbReference>
<feature type="compositionally biased region" description="Low complexity" evidence="1">
    <location>
        <begin position="24"/>
        <end position="33"/>
    </location>
</feature>
<sequence>MRVSLAFGLGSLPGCPSSEDRKPSAGPAPGSPSKVATHLRAAAQPARHVAPTGSGWGPHSRGQRAAQVAGEHVRELGCTCVLVDGTCSADGPHEVPRRRRCRTCADQYYPKVFVLTVASDCLGKAWVCWGPKPTGLGGVGPGEVWPPLRGVRCGRR</sequence>
<accession>A0ABN9UBV3</accession>
<organism evidence="2 3">
    <name type="scientific">Prorocentrum cordatum</name>
    <dbReference type="NCBI Taxonomy" id="2364126"/>
    <lineage>
        <taxon>Eukaryota</taxon>
        <taxon>Sar</taxon>
        <taxon>Alveolata</taxon>
        <taxon>Dinophyceae</taxon>
        <taxon>Prorocentrales</taxon>
        <taxon>Prorocentraceae</taxon>
        <taxon>Prorocentrum</taxon>
    </lineage>
</organism>
<protein>
    <recommendedName>
        <fullName evidence="4">Secreted protein</fullName>
    </recommendedName>
</protein>